<proteinExistence type="predicted"/>
<evidence type="ECO:0000313" key="1">
    <source>
        <dbReference type="EMBL" id="KAJ8107683.1"/>
    </source>
</evidence>
<dbReference type="Proteomes" id="UP001153331">
    <property type="component" value="Unassembled WGS sequence"/>
</dbReference>
<accession>A0ACC2HY76</accession>
<keyword evidence="2" id="KW-1185">Reference proteome</keyword>
<protein>
    <submittedName>
        <fullName evidence="1">Uncharacterized protein</fullName>
    </submittedName>
</protein>
<gene>
    <name evidence="1" type="ORF">OPT61_g8699</name>
</gene>
<reference evidence="1" key="1">
    <citation type="submission" date="2022-11" db="EMBL/GenBank/DDBJ databases">
        <title>Genome Sequence of Boeremia exigua.</title>
        <authorList>
            <person name="Buettner E."/>
        </authorList>
    </citation>
    <scope>NUCLEOTIDE SEQUENCE</scope>
    <source>
        <strain evidence="1">CU02</strain>
    </source>
</reference>
<comment type="caution">
    <text evidence="1">The sequence shown here is derived from an EMBL/GenBank/DDBJ whole genome shotgun (WGS) entry which is preliminary data.</text>
</comment>
<evidence type="ECO:0000313" key="2">
    <source>
        <dbReference type="Proteomes" id="UP001153331"/>
    </source>
</evidence>
<name>A0ACC2HY76_9PLEO</name>
<dbReference type="EMBL" id="JAPHNI010000878">
    <property type="protein sequence ID" value="KAJ8107683.1"/>
    <property type="molecule type" value="Genomic_DNA"/>
</dbReference>
<sequence>MGMTTGFLGGFTLTSAILYLSISLHAQNRATQAALLRQQRNVLTKFYEPKEPEREPRAREVPIGLAEMAKDRWNRVLEETVQAAYNTDWRRVRESAEDRLGNIAQKIRESGK</sequence>
<organism evidence="1 2">
    <name type="scientific">Boeremia exigua</name>
    <dbReference type="NCBI Taxonomy" id="749465"/>
    <lineage>
        <taxon>Eukaryota</taxon>
        <taxon>Fungi</taxon>
        <taxon>Dikarya</taxon>
        <taxon>Ascomycota</taxon>
        <taxon>Pezizomycotina</taxon>
        <taxon>Dothideomycetes</taxon>
        <taxon>Pleosporomycetidae</taxon>
        <taxon>Pleosporales</taxon>
        <taxon>Pleosporineae</taxon>
        <taxon>Didymellaceae</taxon>
        <taxon>Boeremia</taxon>
    </lineage>
</organism>